<evidence type="ECO:0000313" key="3">
    <source>
        <dbReference type="Proteomes" id="UP000294513"/>
    </source>
</evidence>
<dbReference type="AlphaFoldDB" id="A0A4R5AX01"/>
<evidence type="ECO:0008006" key="4">
    <source>
        <dbReference type="Google" id="ProtNLM"/>
    </source>
</evidence>
<dbReference type="PROSITE" id="PS51257">
    <property type="entry name" value="PROKAR_LIPOPROTEIN"/>
    <property type="match status" value="1"/>
</dbReference>
<dbReference type="OrthoDB" id="3985792at2"/>
<evidence type="ECO:0000313" key="2">
    <source>
        <dbReference type="EMBL" id="TDD76529.1"/>
    </source>
</evidence>
<feature type="chain" id="PRO_5020190598" description="HAF repeat-containing protein" evidence="1">
    <location>
        <begin position="32"/>
        <end position="335"/>
    </location>
</feature>
<feature type="signal peptide" evidence="1">
    <location>
        <begin position="1"/>
        <end position="31"/>
    </location>
</feature>
<protein>
    <recommendedName>
        <fullName evidence="4">HAF repeat-containing protein</fullName>
    </recommendedName>
</protein>
<accession>A0A4R5AX01</accession>
<dbReference type="Proteomes" id="UP000294513">
    <property type="component" value="Unassembled WGS sequence"/>
</dbReference>
<keyword evidence="3" id="KW-1185">Reference proteome</keyword>
<organism evidence="2 3">
    <name type="scientific">Actinomadura rubrisoli</name>
    <dbReference type="NCBI Taxonomy" id="2530368"/>
    <lineage>
        <taxon>Bacteria</taxon>
        <taxon>Bacillati</taxon>
        <taxon>Actinomycetota</taxon>
        <taxon>Actinomycetes</taxon>
        <taxon>Streptosporangiales</taxon>
        <taxon>Thermomonosporaceae</taxon>
        <taxon>Actinomadura</taxon>
    </lineage>
</organism>
<name>A0A4R5AX01_9ACTN</name>
<comment type="caution">
    <text evidence="2">The sequence shown here is derived from an EMBL/GenBank/DDBJ whole genome shotgun (WGS) entry which is preliminary data.</text>
</comment>
<evidence type="ECO:0000256" key="1">
    <source>
        <dbReference type="SAM" id="SignalP"/>
    </source>
</evidence>
<reference evidence="2 3" key="1">
    <citation type="submission" date="2019-03" db="EMBL/GenBank/DDBJ databases">
        <title>Draft genome sequences of novel Actinobacteria.</title>
        <authorList>
            <person name="Sahin N."/>
            <person name="Ay H."/>
            <person name="Saygin H."/>
        </authorList>
    </citation>
    <scope>NUCLEOTIDE SEQUENCE [LARGE SCALE GENOMIC DNA]</scope>
    <source>
        <strain evidence="2 3">H3C3</strain>
    </source>
</reference>
<dbReference type="EMBL" id="SMKU01000212">
    <property type="protein sequence ID" value="TDD76529.1"/>
    <property type="molecule type" value="Genomic_DNA"/>
</dbReference>
<proteinExistence type="predicted"/>
<sequence length="335" mass="34495">MNSKMRVAVSLVSTAVTTSLVTALAPSSAMAACQYRPTDLPLTSGATNGVVTTAAGTGVFAGETEVPVGKVTQEHAALWTGGKVTDLGTVPDAPDSLGVNDVNGAGIVVGSGWKITGHVEGWPIGENYPFRSRDGKLERLPVPSGAHDVVAQAITESGDIYGSGYRTDPNHTTVFFWPADKPGTVTEPTGFPVGSKVEGVDSDGTVAVSAISDSKNTRSAHLWKNGVSKPLPMPAGAKFSLISAISNGRVVGSVESKPVLWDKSAVAKGLPTGTGASDVNRDGLIVGWSSSGASTVWRLTTKVATLPRDARILTVADDGSLGGYNNRIPALWRCA</sequence>
<gene>
    <name evidence="2" type="ORF">E1298_30775</name>
</gene>
<dbReference type="RefSeq" id="WP_131899457.1">
    <property type="nucleotide sequence ID" value="NZ_SMKU01000212.1"/>
</dbReference>
<keyword evidence="1" id="KW-0732">Signal</keyword>